<dbReference type="EMBL" id="JACCJC010000039">
    <property type="protein sequence ID" value="KAF6233351.1"/>
    <property type="molecule type" value="Genomic_DNA"/>
</dbReference>
<dbReference type="GeneID" id="59290131"/>
<proteinExistence type="predicted"/>
<sequence length="128" mass="14424">MTSAGRISLAARLALPQSSYVCLHCRLRASTAIWGSETPPGQDDPYGKESVSDQRRREKEQAREKGRELEPAPEQEVEQPEDEDEYFEADTAEGLEMVGGPGWGTRQWEVANPFKGFSQLYCKHCNVY</sequence>
<comment type="caution">
    <text evidence="2">The sequence shown here is derived from an EMBL/GenBank/DDBJ whole genome shotgun (WGS) entry which is preliminary data.</text>
</comment>
<keyword evidence="3" id="KW-1185">Reference proteome</keyword>
<dbReference type="Proteomes" id="UP000578531">
    <property type="component" value="Unassembled WGS sequence"/>
</dbReference>
<evidence type="ECO:0000313" key="2">
    <source>
        <dbReference type="EMBL" id="KAF6233351.1"/>
    </source>
</evidence>
<dbReference type="AlphaFoldDB" id="A0A8H6L2Q1"/>
<organism evidence="2 3">
    <name type="scientific">Letharia columbiana</name>
    <dbReference type="NCBI Taxonomy" id="112416"/>
    <lineage>
        <taxon>Eukaryota</taxon>
        <taxon>Fungi</taxon>
        <taxon>Dikarya</taxon>
        <taxon>Ascomycota</taxon>
        <taxon>Pezizomycotina</taxon>
        <taxon>Lecanoromycetes</taxon>
        <taxon>OSLEUM clade</taxon>
        <taxon>Lecanoromycetidae</taxon>
        <taxon>Lecanorales</taxon>
        <taxon>Lecanorineae</taxon>
        <taxon>Parmeliaceae</taxon>
        <taxon>Letharia</taxon>
    </lineage>
</organism>
<feature type="compositionally biased region" description="Acidic residues" evidence="1">
    <location>
        <begin position="71"/>
        <end position="86"/>
    </location>
</feature>
<gene>
    <name evidence="2" type="ORF">HO173_008475</name>
</gene>
<reference evidence="2 3" key="1">
    <citation type="journal article" date="2020" name="Genomics">
        <title>Complete, high-quality genomes from long-read metagenomic sequencing of two wolf lichen thalli reveals enigmatic genome architecture.</title>
        <authorList>
            <person name="McKenzie S.K."/>
            <person name="Walston R.F."/>
            <person name="Allen J.L."/>
        </authorList>
    </citation>
    <scope>NUCLEOTIDE SEQUENCE [LARGE SCALE GENOMIC DNA]</scope>
    <source>
        <strain evidence="2">WasteWater2</strain>
    </source>
</reference>
<evidence type="ECO:0000313" key="3">
    <source>
        <dbReference type="Proteomes" id="UP000578531"/>
    </source>
</evidence>
<dbReference type="RefSeq" id="XP_037162772.1">
    <property type="nucleotide sequence ID" value="XM_037310375.1"/>
</dbReference>
<protein>
    <submittedName>
        <fullName evidence="2">Uncharacterized protein</fullName>
    </submittedName>
</protein>
<name>A0A8H6L2Q1_9LECA</name>
<feature type="compositionally biased region" description="Basic and acidic residues" evidence="1">
    <location>
        <begin position="45"/>
        <end position="70"/>
    </location>
</feature>
<evidence type="ECO:0000256" key="1">
    <source>
        <dbReference type="SAM" id="MobiDB-lite"/>
    </source>
</evidence>
<accession>A0A8H6L2Q1</accession>
<feature type="region of interest" description="Disordered" evidence="1">
    <location>
        <begin position="33"/>
        <end position="86"/>
    </location>
</feature>